<dbReference type="PANTHER" id="PTHR35997:SF5">
    <property type="entry name" value="OS09G0539700 PROTEIN"/>
    <property type="match status" value="1"/>
</dbReference>
<organism evidence="2 3">
    <name type="scientific">Fraxinus pennsylvanica</name>
    <dbReference type="NCBI Taxonomy" id="56036"/>
    <lineage>
        <taxon>Eukaryota</taxon>
        <taxon>Viridiplantae</taxon>
        <taxon>Streptophyta</taxon>
        <taxon>Embryophyta</taxon>
        <taxon>Tracheophyta</taxon>
        <taxon>Spermatophyta</taxon>
        <taxon>Magnoliopsida</taxon>
        <taxon>eudicotyledons</taxon>
        <taxon>Gunneridae</taxon>
        <taxon>Pentapetalae</taxon>
        <taxon>asterids</taxon>
        <taxon>lamiids</taxon>
        <taxon>Lamiales</taxon>
        <taxon>Oleaceae</taxon>
        <taxon>Oleeae</taxon>
        <taxon>Fraxinus</taxon>
    </lineage>
</organism>
<keyword evidence="1" id="KW-0812">Transmembrane</keyword>
<protein>
    <submittedName>
        <fullName evidence="2">Uncharacterized protein</fullName>
    </submittedName>
</protein>
<gene>
    <name evidence="2" type="ORF">FPE_LOCUS6060</name>
</gene>
<proteinExistence type="predicted"/>
<name>A0AAD1YWW8_9LAMI</name>
<feature type="transmembrane region" description="Helical" evidence="1">
    <location>
        <begin position="80"/>
        <end position="98"/>
    </location>
</feature>
<evidence type="ECO:0000256" key="1">
    <source>
        <dbReference type="SAM" id="Phobius"/>
    </source>
</evidence>
<dbReference type="Proteomes" id="UP000834106">
    <property type="component" value="Chromosome 3"/>
</dbReference>
<feature type="transmembrane region" description="Helical" evidence="1">
    <location>
        <begin position="56"/>
        <end position="74"/>
    </location>
</feature>
<keyword evidence="3" id="KW-1185">Reference proteome</keyword>
<evidence type="ECO:0000313" key="3">
    <source>
        <dbReference type="Proteomes" id="UP000834106"/>
    </source>
</evidence>
<keyword evidence="1" id="KW-1133">Transmembrane helix</keyword>
<dbReference type="EMBL" id="OU503038">
    <property type="protein sequence ID" value="CAI9758630.1"/>
    <property type="molecule type" value="Genomic_DNA"/>
</dbReference>
<keyword evidence="1" id="KW-0472">Membrane</keyword>
<dbReference type="PANTHER" id="PTHR35997">
    <property type="entry name" value="COTTON FIBER PROTEIN-RELATED"/>
    <property type="match status" value="1"/>
</dbReference>
<evidence type="ECO:0000313" key="2">
    <source>
        <dbReference type="EMBL" id="CAI9758630.1"/>
    </source>
</evidence>
<dbReference type="AlphaFoldDB" id="A0AAD1YWW8"/>
<accession>A0AAD1YWW8</accession>
<reference evidence="2" key="1">
    <citation type="submission" date="2023-05" db="EMBL/GenBank/DDBJ databases">
        <authorList>
            <person name="Huff M."/>
        </authorList>
    </citation>
    <scope>NUCLEOTIDE SEQUENCE</scope>
</reference>
<sequence>MSSCPNPTTIPSLQSHISPTKLLHHSIKWPDDQFLRVESKVLMAENKNREGELKPVWFAAGMAAFMACLERFYFYTHWRVWVFLALNLLLLAILFTSTMQTQIPSNDQVDNCVEAYEEEKKKKKKTRSKKCRPNLVSANNYLPKSEGLCVKIAAEYEEDDEYGKEGSLELSKEELNERVEAFIKMFRQQYLHVNSKNVYI</sequence>